<protein>
    <submittedName>
        <fullName evidence="1">Uncharacterized protein</fullName>
    </submittedName>
</protein>
<sequence length="41" mass="4806">MYQHIWAFMYPSQADHELCLKHVLSSLYILVQATLSELVIL</sequence>
<evidence type="ECO:0000313" key="1">
    <source>
        <dbReference type="EMBL" id="MBX35616.1"/>
    </source>
</evidence>
<organism evidence="1">
    <name type="scientific">Rhizophora mucronata</name>
    <name type="common">Asiatic mangrove</name>
    <dbReference type="NCBI Taxonomy" id="61149"/>
    <lineage>
        <taxon>Eukaryota</taxon>
        <taxon>Viridiplantae</taxon>
        <taxon>Streptophyta</taxon>
        <taxon>Embryophyta</taxon>
        <taxon>Tracheophyta</taxon>
        <taxon>Spermatophyta</taxon>
        <taxon>Magnoliopsida</taxon>
        <taxon>eudicotyledons</taxon>
        <taxon>Gunneridae</taxon>
        <taxon>Pentapetalae</taxon>
        <taxon>rosids</taxon>
        <taxon>fabids</taxon>
        <taxon>Malpighiales</taxon>
        <taxon>Rhizophoraceae</taxon>
        <taxon>Rhizophora</taxon>
    </lineage>
</organism>
<proteinExistence type="predicted"/>
<accession>A0A2P2MZH1</accession>
<name>A0A2P2MZH1_RHIMU</name>
<reference evidence="1" key="1">
    <citation type="submission" date="2018-02" db="EMBL/GenBank/DDBJ databases">
        <title>Rhizophora mucronata_Transcriptome.</title>
        <authorList>
            <person name="Meera S.P."/>
            <person name="Sreeshan A."/>
            <person name="Augustine A."/>
        </authorList>
    </citation>
    <scope>NUCLEOTIDE SEQUENCE</scope>
    <source>
        <tissue evidence="1">Leaf</tissue>
    </source>
</reference>
<dbReference type="AlphaFoldDB" id="A0A2P2MZH1"/>
<dbReference type="EMBL" id="GGEC01055132">
    <property type="protein sequence ID" value="MBX35616.1"/>
    <property type="molecule type" value="Transcribed_RNA"/>
</dbReference>